<dbReference type="Proteomes" id="UP000689195">
    <property type="component" value="Unassembled WGS sequence"/>
</dbReference>
<gene>
    <name evidence="1" type="ORF">PPENT_87.1.T0430204</name>
</gene>
<dbReference type="AlphaFoldDB" id="A0A8S1UQA0"/>
<dbReference type="EMBL" id="CAJJDO010000043">
    <property type="protein sequence ID" value="CAD8165942.1"/>
    <property type="molecule type" value="Genomic_DNA"/>
</dbReference>
<name>A0A8S1UQA0_9CILI</name>
<evidence type="ECO:0000313" key="1">
    <source>
        <dbReference type="EMBL" id="CAD8165942.1"/>
    </source>
</evidence>
<accession>A0A8S1UQA0</accession>
<sequence>MSTDTFAFAFNPQNIDNMVNKAKETLDIRLFEIAFTKF</sequence>
<dbReference type="OrthoDB" id="337750at2759"/>
<comment type="caution">
    <text evidence="1">The sequence shown here is derived from an EMBL/GenBank/DDBJ whole genome shotgun (WGS) entry which is preliminary data.</text>
</comment>
<keyword evidence="2" id="KW-1185">Reference proteome</keyword>
<protein>
    <submittedName>
        <fullName evidence="1">Uncharacterized protein</fullName>
    </submittedName>
</protein>
<reference evidence="1" key="1">
    <citation type="submission" date="2021-01" db="EMBL/GenBank/DDBJ databases">
        <authorList>
            <consortium name="Genoscope - CEA"/>
            <person name="William W."/>
        </authorList>
    </citation>
    <scope>NUCLEOTIDE SEQUENCE</scope>
</reference>
<proteinExistence type="predicted"/>
<evidence type="ECO:0000313" key="2">
    <source>
        <dbReference type="Proteomes" id="UP000689195"/>
    </source>
</evidence>
<organism evidence="1 2">
    <name type="scientific">Paramecium pentaurelia</name>
    <dbReference type="NCBI Taxonomy" id="43138"/>
    <lineage>
        <taxon>Eukaryota</taxon>
        <taxon>Sar</taxon>
        <taxon>Alveolata</taxon>
        <taxon>Ciliophora</taxon>
        <taxon>Intramacronucleata</taxon>
        <taxon>Oligohymenophorea</taxon>
        <taxon>Peniculida</taxon>
        <taxon>Parameciidae</taxon>
        <taxon>Paramecium</taxon>
    </lineage>
</organism>